<reference evidence="4 5" key="1">
    <citation type="submission" date="2023-02" db="EMBL/GenBank/DDBJ databases">
        <title>Host association and intracellularity evolved multiple times independently in the Rickettsiales.</title>
        <authorList>
            <person name="Castelli M."/>
            <person name="Nardi T."/>
            <person name="Gammuto L."/>
            <person name="Bellinzona G."/>
            <person name="Sabaneyeva E."/>
            <person name="Potekhin A."/>
            <person name="Serra V."/>
            <person name="Petroni G."/>
            <person name="Sassera D."/>
        </authorList>
    </citation>
    <scope>NUCLEOTIDE SEQUENCE [LARGE SCALE GENOMIC DNA]</scope>
    <source>
        <strain evidence="4 5">BOD18</strain>
    </source>
</reference>
<dbReference type="EMBL" id="JARGYT010000089">
    <property type="protein sequence ID" value="MDZ5762692.1"/>
    <property type="molecule type" value="Genomic_DNA"/>
</dbReference>
<gene>
    <name evidence="4" type="ORF">Cyrtocomes_01084</name>
</gene>
<dbReference type="PROSITE" id="PS51736">
    <property type="entry name" value="RECOMBINASES_3"/>
    <property type="match status" value="1"/>
</dbReference>
<accession>A0ABU5L990</accession>
<dbReference type="InterPro" id="IPR036162">
    <property type="entry name" value="Resolvase-like_N_sf"/>
</dbReference>
<dbReference type="InterPro" id="IPR050639">
    <property type="entry name" value="SSR_resolvase"/>
</dbReference>
<evidence type="ECO:0000256" key="1">
    <source>
        <dbReference type="ARBA" id="ARBA00023125"/>
    </source>
</evidence>
<dbReference type="Pfam" id="PF00239">
    <property type="entry name" value="Resolvase"/>
    <property type="match status" value="1"/>
</dbReference>
<name>A0ABU5L990_9RICK</name>
<dbReference type="Proteomes" id="UP001293791">
    <property type="component" value="Unassembled WGS sequence"/>
</dbReference>
<protein>
    <submittedName>
        <fullName evidence="4">Transposase</fullName>
    </submittedName>
</protein>
<keyword evidence="2" id="KW-0233">DNA recombination</keyword>
<evidence type="ECO:0000256" key="2">
    <source>
        <dbReference type="ARBA" id="ARBA00023172"/>
    </source>
</evidence>
<sequence>MLKQIEYTAILHQAEKMTDQKECIKALPPGNTLIVWKLDRLGRNMKDLVNMVDTLCKKEVGFKVLEGAEIDTNTKNGRMIFGIFAALAEYERELIKERTKAGLEVARARKGGRPRKMDRAALRMAAMQNREAKPSEIAKKLNITTTTLYEYVNGDGTLKEKGVIVLGDIK</sequence>
<dbReference type="PANTHER" id="PTHR30461">
    <property type="entry name" value="DNA-INVERTASE FROM LAMBDOID PROPHAGE"/>
    <property type="match status" value="1"/>
</dbReference>
<evidence type="ECO:0000259" key="3">
    <source>
        <dbReference type="PROSITE" id="PS51736"/>
    </source>
</evidence>
<dbReference type="CDD" id="cd03768">
    <property type="entry name" value="SR_ResInv"/>
    <property type="match status" value="1"/>
</dbReference>
<keyword evidence="1" id="KW-0238">DNA-binding</keyword>
<dbReference type="PANTHER" id="PTHR30461:SF2">
    <property type="entry name" value="SERINE RECOMBINASE PINE-RELATED"/>
    <property type="match status" value="1"/>
</dbReference>
<comment type="caution">
    <text evidence="4">The sequence shown here is derived from an EMBL/GenBank/DDBJ whole genome shotgun (WGS) entry which is preliminary data.</text>
</comment>
<evidence type="ECO:0000313" key="5">
    <source>
        <dbReference type="Proteomes" id="UP001293791"/>
    </source>
</evidence>
<dbReference type="SMART" id="SM00857">
    <property type="entry name" value="Resolvase"/>
    <property type="match status" value="1"/>
</dbReference>
<keyword evidence="5" id="KW-1185">Reference proteome</keyword>
<organism evidence="4 5">
    <name type="scientific">Candidatus Cyrtobacter comes</name>
    <dbReference type="NCBI Taxonomy" id="675776"/>
    <lineage>
        <taxon>Bacteria</taxon>
        <taxon>Pseudomonadati</taxon>
        <taxon>Pseudomonadota</taxon>
        <taxon>Alphaproteobacteria</taxon>
        <taxon>Rickettsiales</taxon>
        <taxon>Candidatus Midichloriaceae</taxon>
        <taxon>Candidatus Cyrtobacter</taxon>
    </lineage>
</organism>
<dbReference type="InterPro" id="IPR006119">
    <property type="entry name" value="Resolv_N"/>
</dbReference>
<dbReference type="SUPFAM" id="SSF53041">
    <property type="entry name" value="Resolvase-like"/>
    <property type="match status" value="1"/>
</dbReference>
<evidence type="ECO:0000313" key="4">
    <source>
        <dbReference type="EMBL" id="MDZ5762692.1"/>
    </source>
</evidence>
<feature type="domain" description="Resolvase/invertase-type recombinase catalytic" evidence="3">
    <location>
        <begin position="1"/>
        <end position="110"/>
    </location>
</feature>
<proteinExistence type="predicted"/>
<dbReference type="Gene3D" id="3.40.50.1390">
    <property type="entry name" value="Resolvase, N-terminal catalytic domain"/>
    <property type="match status" value="1"/>
</dbReference>